<name>A0ACB0ZSK0_MELEN</name>
<protein>
    <submittedName>
        <fullName evidence="1">Uncharacterized protein</fullName>
    </submittedName>
</protein>
<reference evidence="1" key="1">
    <citation type="submission" date="2023-11" db="EMBL/GenBank/DDBJ databases">
        <authorList>
            <person name="Poullet M."/>
        </authorList>
    </citation>
    <scope>NUCLEOTIDE SEQUENCE</scope>
    <source>
        <strain evidence="1">E1834</strain>
    </source>
</reference>
<keyword evidence="2" id="KW-1185">Reference proteome</keyword>
<dbReference type="EMBL" id="CAVMJV010000043">
    <property type="protein sequence ID" value="CAK5081241.1"/>
    <property type="molecule type" value="Genomic_DNA"/>
</dbReference>
<evidence type="ECO:0000313" key="2">
    <source>
        <dbReference type="Proteomes" id="UP001497535"/>
    </source>
</evidence>
<proteinExistence type="predicted"/>
<sequence>MFLRGFTLIWVLTVLLALFVLKIQSADKKIIVHYGNRTFDITSFVPHHPGGPLVLKHANGKDVTEFLAGKKGIVLTEEGGRKVQHHHGSGAFNVLNSLEIKVKINIKLFKFKYIFKNNNFLKFKSKLIFNLF</sequence>
<accession>A0ACB0ZSK0</accession>
<organism evidence="1 2">
    <name type="scientific">Meloidogyne enterolobii</name>
    <name type="common">Root-knot nematode worm</name>
    <name type="synonym">Meloidogyne mayaguensis</name>
    <dbReference type="NCBI Taxonomy" id="390850"/>
    <lineage>
        <taxon>Eukaryota</taxon>
        <taxon>Metazoa</taxon>
        <taxon>Ecdysozoa</taxon>
        <taxon>Nematoda</taxon>
        <taxon>Chromadorea</taxon>
        <taxon>Rhabditida</taxon>
        <taxon>Tylenchina</taxon>
        <taxon>Tylenchomorpha</taxon>
        <taxon>Tylenchoidea</taxon>
        <taxon>Meloidogynidae</taxon>
        <taxon>Meloidogyninae</taxon>
        <taxon>Meloidogyne</taxon>
    </lineage>
</organism>
<comment type="caution">
    <text evidence="1">The sequence shown here is derived from an EMBL/GenBank/DDBJ whole genome shotgun (WGS) entry which is preliminary data.</text>
</comment>
<evidence type="ECO:0000313" key="1">
    <source>
        <dbReference type="EMBL" id="CAK5081241.1"/>
    </source>
</evidence>
<dbReference type="Proteomes" id="UP001497535">
    <property type="component" value="Unassembled WGS sequence"/>
</dbReference>
<gene>
    <name evidence="1" type="ORF">MENTE1834_LOCUS28459</name>
</gene>